<sequence>MGKTMPNHSELFTAPGVISFGKGTVNYSFSRCLEFMEQKGRELFGDTFRIYGEDKPIIFKLLIWAIRDQENAQRLNLNINKGIMLTGPIGSGKTSLMTLLRFFIPPDIRHNMKSCREVSFEFHRNGYEVIRKHSILAYDRSTGGKKPRAVCFDDLGTEQNLKYFGNEVNVMGEILLSRYDQFVSDGMLTHLTTNLTAGEIEEFYGSRVRSRMRSMFNLISFDANTQDKRH</sequence>
<comment type="caution">
    <text evidence="2">The sequence shown here is derived from an EMBL/GenBank/DDBJ whole genome shotgun (WGS) entry which is preliminary data.</text>
</comment>
<keyword evidence="4" id="KW-1185">Reference proteome</keyword>
<accession>A0A2P8CCY9</accession>
<reference evidence="2 3" key="1">
    <citation type="submission" date="2018-03" db="EMBL/GenBank/DDBJ databases">
        <title>Genomic Encyclopedia of Archaeal and Bacterial Type Strains, Phase II (KMG-II): from individual species to whole genera.</title>
        <authorList>
            <person name="Goeker M."/>
        </authorList>
    </citation>
    <scope>NUCLEOTIDE SEQUENCE [LARGE SCALE GENOMIC DNA]</scope>
    <source>
        <strain evidence="2 3">DSM 27267</strain>
    </source>
</reference>
<name>A0A2P8CCY9_9BACT</name>
<dbReference type="Gene3D" id="3.40.50.300">
    <property type="entry name" value="P-loop containing nucleotide triphosphate hydrolases"/>
    <property type="match status" value="1"/>
</dbReference>
<protein>
    <submittedName>
        <fullName evidence="1">ATPase</fullName>
    </submittedName>
</protein>
<evidence type="ECO:0000313" key="2">
    <source>
        <dbReference type="EMBL" id="PSK82789.1"/>
    </source>
</evidence>
<organism evidence="2 3">
    <name type="scientific">Prolixibacter denitrificans</name>
    <dbReference type="NCBI Taxonomy" id="1541063"/>
    <lineage>
        <taxon>Bacteria</taxon>
        <taxon>Pseudomonadati</taxon>
        <taxon>Bacteroidota</taxon>
        <taxon>Bacteroidia</taxon>
        <taxon>Marinilabiliales</taxon>
        <taxon>Prolixibacteraceae</taxon>
        <taxon>Prolixibacter</taxon>
    </lineage>
</organism>
<evidence type="ECO:0000313" key="4">
    <source>
        <dbReference type="Proteomes" id="UP000396862"/>
    </source>
</evidence>
<dbReference type="AlphaFoldDB" id="A0A2P8CCY9"/>
<dbReference type="Proteomes" id="UP000396862">
    <property type="component" value="Unassembled WGS sequence"/>
</dbReference>
<evidence type="ECO:0000313" key="3">
    <source>
        <dbReference type="Proteomes" id="UP000240621"/>
    </source>
</evidence>
<dbReference type="EMBL" id="PYGC01000005">
    <property type="protein sequence ID" value="PSK82789.1"/>
    <property type="molecule type" value="Genomic_DNA"/>
</dbReference>
<dbReference type="EMBL" id="BLAU01000001">
    <property type="protein sequence ID" value="GET21395.1"/>
    <property type="molecule type" value="Genomic_DNA"/>
</dbReference>
<dbReference type="SUPFAM" id="SSF52540">
    <property type="entry name" value="P-loop containing nucleoside triphosphate hydrolases"/>
    <property type="match status" value="1"/>
</dbReference>
<gene>
    <name evidence="2" type="ORF">CLV93_105181</name>
    <name evidence="1" type="ORF">JCM18694_16410</name>
</gene>
<evidence type="ECO:0000313" key="1">
    <source>
        <dbReference type="EMBL" id="GET21395.1"/>
    </source>
</evidence>
<dbReference type="InterPro" id="IPR027417">
    <property type="entry name" value="P-loop_NTPase"/>
</dbReference>
<dbReference type="Proteomes" id="UP000240621">
    <property type="component" value="Unassembled WGS sequence"/>
</dbReference>
<proteinExistence type="predicted"/>
<reference evidence="1 4" key="2">
    <citation type="submission" date="2019-10" db="EMBL/GenBank/DDBJ databases">
        <title>Prolixibacter strains distinguished by the presence of nitrate reductase genes were adept at nitrate-dependent anaerobic corrosion of metallic iron and carbon steel.</title>
        <authorList>
            <person name="Iino T."/>
            <person name="Shono N."/>
            <person name="Ito K."/>
            <person name="Nakamura R."/>
            <person name="Sueoka K."/>
            <person name="Harayama S."/>
            <person name="Ohkuma M."/>
        </authorList>
    </citation>
    <scope>NUCLEOTIDE SEQUENCE [LARGE SCALE GENOMIC DNA]</scope>
    <source>
        <strain evidence="1 4">MIC1-1</strain>
    </source>
</reference>